<dbReference type="PANTHER" id="PTHR43725">
    <property type="entry name" value="UDP-GLUCOSE 4-EPIMERASE"/>
    <property type="match status" value="1"/>
</dbReference>
<dbReference type="Pfam" id="PF01370">
    <property type="entry name" value="Epimerase"/>
    <property type="match status" value="1"/>
</dbReference>
<dbReference type="AlphaFoldDB" id="A0A3B0ZPP4"/>
<gene>
    <name evidence="2" type="ORF">MNBD_GAMMA12-1644</name>
</gene>
<keyword evidence="2" id="KW-0413">Isomerase</keyword>
<sequence length="320" mass="35547">MNINKAFRILVTGGFGYVGGRLAKTLANKGHQVILGSRKKCTVPEWLPGSEVVRMEWEEEDSLASIFQDVNIVIHTAGMNAGDCVKDPVSALQCNGLTTARITDISRRAGVSKFLYLSTAHVYRAPLIGDIDEDTCPRNLHPYATSHLAGENFVLHSSRNNDEFIGVVLRLSNVVGAPVHKDVNCWMLVVNDLCRQAIANKKINVRSNGSSVRDFVSMRVVSECIEEIINTSKSKCESLVFNIGSGRSVTIKDLSILIKKRCEVLFGFSPEINMECAIHKPIDEFLAYKSKEVDFNVYNQVSLESDIDETLLYCAQEWIS</sequence>
<dbReference type="EMBL" id="UOFL01000249">
    <property type="protein sequence ID" value="VAW82576.1"/>
    <property type="molecule type" value="Genomic_DNA"/>
</dbReference>
<dbReference type="Gene3D" id="3.40.50.720">
    <property type="entry name" value="NAD(P)-binding Rossmann-like Domain"/>
    <property type="match status" value="1"/>
</dbReference>
<protein>
    <submittedName>
        <fullName evidence="2">UDP-glucose 4-epimerase</fullName>
        <ecNumber evidence="2">5.1.3.2</ecNumber>
    </submittedName>
</protein>
<feature type="domain" description="NAD-dependent epimerase/dehydratase" evidence="1">
    <location>
        <begin position="9"/>
        <end position="244"/>
    </location>
</feature>
<proteinExistence type="predicted"/>
<organism evidence="2">
    <name type="scientific">hydrothermal vent metagenome</name>
    <dbReference type="NCBI Taxonomy" id="652676"/>
    <lineage>
        <taxon>unclassified sequences</taxon>
        <taxon>metagenomes</taxon>
        <taxon>ecological metagenomes</taxon>
    </lineage>
</organism>
<reference evidence="2" key="1">
    <citation type="submission" date="2018-06" db="EMBL/GenBank/DDBJ databases">
        <authorList>
            <person name="Zhirakovskaya E."/>
        </authorList>
    </citation>
    <scope>NUCLEOTIDE SEQUENCE</scope>
</reference>
<dbReference type="GO" id="GO:0003978">
    <property type="term" value="F:UDP-glucose 4-epimerase activity"/>
    <property type="evidence" value="ECO:0007669"/>
    <property type="project" value="UniProtKB-EC"/>
</dbReference>
<dbReference type="SUPFAM" id="SSF51735">
    <property type="entry name" value="NAD(P)-binding Rossmann-fold domains"/>
    <property type="match status" value="1"/>
</dbReference>
<dbReference type="EC" id="5.1.3.2" evidence="2"/>
<dbReference type="InterPro" id="IPR001509">
    <property type="entry name" value="Epimerase_deHydtase"/>
</dbReference>
<evidence type="ECO:0000313" key="2">
    <source>
        <dbReference type="EMBL" id="VAW82576.1"/>
    </source>
</evidence>
<name>A0A3B0ZPP4_9ZZZZ</name>
<dbReference type="CDD" id="cd08946">
    <property type="entry name" value="SDR_e"/>
    <property type="match status" value="1"/>
</dbReference>
<accession>A0A3B0ZPP4</accession>
<evidence type="ECO:0000259" key="1">
    <source>
        <dbReference type="Pfam" id="PF01370"/>
    </source>
</evidence>
<dbReference type="InterPro" id="IPR036291">
    <property type="entry name" value="NAD(P)-bd_dom_sf"/>
</dbReference>